<dbReference type="PANTHER" id="PTHR26450">
    <property type="entry name" value="OLFACTORY RECEPTOR 56B1-RELATED"/>
    <property type="match status" value="1"/>
</dbReference>
<evidence type="ECO:0000256" key="4">
    <source>
        <dbReference type="ARBA" id="ARBA00022725"/>
    </source>
</evidence>
<dbReference type="Ensembl" id="ENSTRUT00000060829.1">
    <property type="protein sequence ID" value="ENSTRUP00000061663.1"/>
    <property type="gene ID" value="ENSTRUG00000029117.1"/>
</dbReference>
<accession>A0A674MKL0</accession>
<dbReference type="Gene3D" id="1.20.1070.10">
    <property type="entry name" value="Rhodopsin 7-helix transmembrane proteins"/>
    <property type="match status" value="2"/>
</dbReference>
<keyword evidence="4" id="KW-0552">Olfaction</keyword>
<evidence type="ECO:0000256" key="8">
    <source>
        <dbReference type="SAM" id="Phobius"/>
    </source>
</evidence>
<dbReference type="GO" id="GO:0005886">
    <property type="term" value="C:plasma membrane"/>
    <property type="evidence" value="ECO:0007669"/>
    <property type="project" value="TreeGrafter"/>
</dbReference>
<keyword evidence="3 8" id="KW-0812">Transmembrane</keyword>
<protein>
    <recommendedName>
        <fullName evidence="9">G-protein coupled receptors family 1 profile domain-containing protein</fullName>
    </recommendedName>
</protein>
<dbReference type="OMA" id="HIMFADI"/>
<dbReference type="InterPro" id="IPR050402">
    <property type="entry name" value="OR51/52/56-like"/>
</dbReference>
<keyword evidence="6 8" id="KW-0472">Membrane</keyword>
<keyword evidence="7" id="KW-0807">Transducer</keyword>
<proteinExistence type="predicted"/>
<feature type="transmembrane region" description="Helical" evidence="8">
    <location>
        <begin position="31"/>
        <end position="52"/>
    </location>
</feature>
<dbReference type="Pfam" id="PF13853">
    <property type="entry name" value="7tm_4"/>
    <property type="match status" value="1"/>
</dbReference>
<reference evidence="10 11" key="1">
    <citation type="journal article" date="2011" name="Genome Biol. Evol.">
        <title>Integration of the genetic map and genome assembly of fugu facilitates insights into distinct features of genome evolution in teleosts and mammals.</title>
        <authorList>
            <person name="Kai W."/>
            <person name="Kikuchi K."/>
            <person name="Tohari S."/>
            <person name="Chew A.K."/>
            <person name="Tay A."/>
            <person name="Fujiwara A."/>
            <person name="Hosoya S."/>
            <person name="Suetake H."/>
            <person name="Naruse K."/>
            <person name="Brenner S."/>
            <person name="Suzuki Y."/>
            <person name="Venkatesh B."/>
        </authorList>
    </citation>
    <scope>NUCLEOTIDE SEQUENCE [LARGE SCALE GENOMIC DNA]</scope>
</reference>
<dbReference type="PANTHER" id="PTHR26450:SF87">
    <property type="entry name" value="OLFACTORY RECEPTOR 51F2"/>
    <property type="match status" value="1"/>
</dbReference>
<evidence type="ECO:0000256" key="7">
    <source>
        <dbReference type="ARBA" id="ARBA00023224"/>
    </source>
</evidence>
<evidence type="ECO:0000256" key="1">
    <source>
        <dbReference type="ARBA" id="ARBA00004141"/>
    </source>
</evidence>
<evidence type="ECO:0000256" key="5">
    <source>
        <dbReference type="ARBA" id="ARBA00022989"/>
    </source>
</evidence>
<comment type="subcellular location">
    <subcellularLocation>
        <location evidence="1">Membrane</location>
        <topology evidence="1">Multi-pass membrane protein</topology>
    </subcellularLocation>
</comment>
<dbReference type="InterPro" id="IPR000725">
    <property type="entry name" value="Olfact_rcpt"/>
</dbReference>
<sequence length="139" mass="16048">MQALNLVVLAYDRLIAIMFPLHYPMMVTNRFMVSFIAVLCYCCIFCALFKLSTANERVKALKTCTGHLSLVALFFLPIIIVYQLQEALHPNIRILNLSLNYVIPPTLNPFIYALQTQEIKNSLKQLLKFRVQTKIVRKL</sequence>
<feature type="domain" description="G-protein coupled receptors family 1 profile" evidence="9">
    <location>
        <begin position="1"/>
        <end position="139"/>
    </location>
</feature>
<dbReference type="GO" id="GO:0004984">
    <property type="term" value="F:olfactory receptor activity"/>
    <property type="evidence" value="ECO:0007669"/>
    <property type="project" value="InterPro"/>
</dbReference>
<dbReference type="InParanoid" id="A0A674MKL0"/>
<organism evidence="10 11">
    <name type="scientific">Takifugu rubripes</name>
    <name type="common">Japanese pufferfish</name>
    <name type="synonym">Fugu rubripes</name>
    <dbReference type="NCBI Taxonomy" id="31033"/>
    <lineage>
        <taxon>Eukaryota</taxon>
        <taxon>Metazoa</taxon>
        <taxon>Chordata</taxon>
        <taxon>Craniata</taxon>
        <taxon>Vertebrata</taxon>
        <taxon>Euteleostomi</taxon>
        <taxon>Actinopterygii</taxon>
        <taxon>Neopterygii</taxon>
        <taxon>Teleostei</taxon>
        <taxon>Neoteleostei</taxon>
        <taxon>Acanthomorphata</taxon>
        <taxon>Eupercaria</taxon>
        <taxon>Tetraodontiformes</taxon>
        <taxon>Tetradontoidea</taxon>
        <taxon>Tetraodontidae</taxon>
        <taxon>Takifugu</taxon>
    </lineage>
</organism>
<keyword evidence="11" id="KW-1185">Reference proteome</keyword>
<keyword evidence="5 8" id="KW-1133">Transmembrane helix</keyword>
<keyword evidence="2" id="KW-0716">Sensory transduction</keyword>
<dbReference type="Proteomes" id="UP000005226">
    <property type="component" value="Chromosome 15"/>
</dbReference>
<dbReference type="PROSITE" id="PS50262">
    <property type="entry name" value="G_PROTEIN_RECEP_F1_2"/>
    <property type="match status" value="1"/>
</dbReference>
<dbReference type="GO" id="GO:0007186">
    <property type="term" value="P:G protein-coupled receptor signaling pathway"/>
    <property type="evidence" value="ECO:0007669"/>
    <property type="project" value="InterPro"/>
</dbReference>
<feature type="transmembrane region" description="Helical" evidence="8">
    <location>
        <begin position="64"/>
        <end position="84"/>
    </location>
</feature>
<name>A0A674MKL0_TAKRU</name>
<dbReference type="GeneTree" id="ENSGT00950000182847"/>
<evidence type="ECO:0000259" key="9">
    <source>
        <dbReference type="PROSITE" id="PS50262"/>
    </source>
</evidence>
<evidence type="ECO:0000256" key="3">
    <source>
        <dbReference type="ARBA" id="ARBA00022692"/>
    </source>
</evidence>
<evidence type="ECO:0000313" key="11">
    <source>
        <dbReference type="Proteomes" id="UP000005226"/>
    </source>
</evidence>
<evidence type="ECO:0000256" key="6">
    <source>
        <dbReference type="ARBA" id="ARBA00023136"/>
    </source>
</evidence>
<evidence type="ECO:0000256" key="2">
    <source>
        <dbReference type="ARBA" id="ARBA00022606"/>
    </source>
</evidence>
<dbReference type="SUPFAM" id="SSF81321">
    <property type="entry name" value="Family A G protein-coupled receptor-like"/>
    <property type="match status" value="1"/>
</dbReference>
<dbReference type="InterPro" id="IPR017452">
    <property type="entry name" value="GPCR_Rhodpsn_7TM"/>
</dbReference>
<reference evidence="10" key="3">
    <citation type="submission" date="2025-09" db="UniProtKB">
        <authorList>
            <consortium name="Ensembl"/>
        </authorList>
    </citation>
    <scope>IDENTIFICATION</scope>
</reference>
<dbReference type="AlphaFoldDB" id="A0A674MKL0"/>
<evidence type="ECO:0000313" key="10">
    <source>
        <dbReference type="Ensembl" id="ENSTRUP00000061663.1"/>
    </source>
</evidence>
<reference evidence="10" key="2">
    <citation type="submission" date="2025-08" db="UniProtKB">
        <authorList>
            <consortium name="Ensembl"/>
        </authorList>
    </citation>
    <scope>IDENTIFICATION</scope>
</reference>